<evidence type="ECO:0000313" key="3">
    <source>
        <dbReference type="Proteomes" id="UP000444174"/>
    </source>
</evidence>
<keyword evidence="3" id="KW-1185">Reference proteome</keyword>
<name>A0A843YPN5_9RHOB</name>
<dbReference type="Proteomes" id="UP000444174">
    <property type="component" value="Unassembled WGS sequence"/>
</dbReference>
<proteinExistence type="predicted"/>
<feature type="transmembrane region" description="Helical" evidence="1">
    <location>
        <begin position="37"/>
        <end position="57"/>
    </location>
</feature>
<accession>A0A843YPN5</accession>
<protein>
    <submittedName>
        <fullName evidence="2">Uncharacterized protein</fullName>
    </submittedName>
</protein>
<evidence type="ECO:0000256" key="1">
    <source>
        <dbReference type="SAM" id="Phobius"/>
    </source>
</evidence>
<sequence length="111" mass="11896">MTSLSMAPPAQGQDTTDSTPAYGPTLGIFPRTPLGRLFFLWGVLNLVLGLLPVYGILGNSAEIGALGMPVTVLYCYAMFSLNCFLGVAYYLTRGKDCVEMTKSFVEEGADT</sequence>
<keyword evidence="1" id="KW-1133">Transmembrane helix</keyword>
<keyword evidence="1" id="KW-0472">Membrane</keyword>
<dbReference type="RefSeq" id="WP_153217646.1">
    <property type="nucleotide sequence ID" value="NZ_WIBF01000017.1"/>
</dbReference>
<reference evidence="2 3" key="1">
    <citation type="submission" date="2019-10" db="EMBL/GenBank/DDBJ databases">
        <title>Epibacterium sp. nov., isolated from seawater.</title>
        <authorList>
            <person name="Zhang X."/>
            <person name="Li N."/>
        </authorList>
    </citation>
    <scope>NUCLEOTIDE SEQUENCE [LARGE SCALE GENOMIC DNA]</scope>
    <source>
        <strain evidence="2 3">SM1979</strain>
    </source>
</reference>
<dbReference type="EMBL" id="WIBF01000017">
    <property type="protein sequence ID" value="MQQ10557.1"/>
    <property type="molecule type" value="Genomic_DNA"/>
</dbReference>
<organism evidence="2 3">
    <name type="scientific">Tritonibacter litoralis</name>
    <dbReference type="NCBI Taxonomy" id="2662264"/>
    <lineage>
        <taxon>Bacteria</taxon>
        <taxon>Pseudomonadati</taxon>
        <taxon>Pseudomonadota</taxon>
        <taxon>Alphaproteobacteria</taxon>
        <taxon>Rhodobacterales</taxon>
        <taxon>Paracoccaceae</taxon>
        <taxon>Tritonibacter</taxon>
    </lineage>
</organism>
<evidence type="ECO:0000313" key="2">
    <source>
        <dbReference type="EMBL" id="MQQ10557.1"/>
    </source>
</evidence>
<feature type="transmembrane region" description="Helical" evidence="1">
    <location>
        <begin position="63"/>
        <end position="92"/>
    </location>
</feature>
<keyword evidence="1" id="KW-0812">Transmembrane</keyword>
<dbReference type="AlphaFoldDB" id="A0A843YPN5"/>
<comment type="caution">
    <text evidence="2">The sequence shown here is derived from an EMBL/GenBank/DDBJ whole genome shotgun (WGS) entry which is preliminary data.</text>
</comment>
<gene>
    <name evidence="2" type="ORF">GFB49_19025</name>
</gene>